<feature type="repeat" description="RCC1" evidence="1">
    <location>
        <begin position="1223"/>
        <end position="1302"/>
    </location>
</feature>
<keyword evidence="3" id="KW-0732">Signal</keyword>
<gene>
    <name evidence="4" type="ORF">CTEN210_13039</name>
</gene>
<feature type="compositionally biased region" description="Polar residues" evidence="2">
    <location>
        <begin position="881"/>
        <end position="906"/>
    </location>
</feature>
<evidence type="ECO:0000256" key="2">
    <source>
        <dbReference type="SAM" id="MobiDB-lite"/>
    </source>
</evidence>
<reference evidence="4 5" key="1">
    <citation type="journal article" date="2021" name="Sci. Rep.">
        <title>The genome of the diatom Chaetoceros tenuissimus carries an ancient integrated fragment of an extant virus.</title>
        <authorList>
            <person name="Hongo Y."/>
            <person name="Kimura K."/>
            <person name="Takaki Y."/>
            <person name="Yoshida Y."/>
            <person name="Baba S."/>
            <person name="Kobayashi G."/>
            <person name="Nagasaki K."/>
            <person name="Hano T."/>
            <person name="Tomaru Y."/>
        </authorList>
    </citation>
    <scope>NUCLEOTIDE SEQUENCE [LARGE SCALE GENOMIC DNA]</scope>
    <source>
        <strain evidence="4 5">NIES-3715</strain>
    </source>
</reference>
<dbReference type="InterPro" id="IPR009091">
    <property type="entry name" value="RCC1/BLIP-II"/>
</dbReference>
<dbReference type="InterPro" id="IPR051553">
    <property type="entry name" value="Ran_GTPase-activating"/>
</dbReference>
<feature type="repeat" description="RCC1" evidence="1">
    <location>
        <begin position="1167"/>
        <end position="1221"/>
    </location>
</feature>
<dbReference type="Pfam" id="PF13540">
    <property type="entry name" value="RCC1_2"/>
    <property type="match status" value="3"/>
</dbReference>
<dbReference type="PANTHER" id="PTHR45982">
    <property type="entry name" value="REGULATOR OF CHROMOSOME CONDENSATION"/>
    <property type="match status" value="1"/>
</dbReference>
<dbReference type="SUPFAM" id="SSF50969">
    <property type="entry name" value="YVTN repeat-like/Quinoprotein amine dehydrogenase"/>
    <property type="match status" value="1"/>
</dbReference>
<comment type="caution">
    <text evidence="4">The sequence shown here is derived from an EMBL/GenBank/DDBJ whole genome shotgun (WGS) entry which is preliminary data.</text>
</comment>
<dbReference type="PRINTS" id="PR00633">
    <property type="entry name" value="RCCNDNSATION"/>
</dbReference>
<feature type="region of interest" description="Disordered" evidence="2">
    <location>
        <begin position="248"/>
        <end position="278"/>
    </location>
</feature>
<dbReference type="PROSITE" id="PS50012">
    <property type="entry name" value="RCC1_3"/>
    <property type="match status" value="2"/>
</dbReference>
<sequence>MKFNNANVILFLFASAKTTHVNGISLRKSHVKGSDEENTYKEGMAAVRSMKKIARSPTDRNVLNHADAGSAKLGGRNDAHTTNHGSAASASFPTSVVKDLGGSPPNDSIVLHHADAGSAKLGGRNDAHTTNHGSAASSSFAASVVKDLEGSTPNDSIVHHHADAGSAKLGGRNDAHTTDHGSATAASASFAASVVKDLGGSTPTDRNVLHHTDAGSAKLGGRNDAHTTDHGSATSSSFAASVVKDLEGSTPTDRNVLHHTDAGSAKLGGRNDAHTTDHGSAAAAAFSFAASVVKDLEGSTPNDSIVHHVDAGSAKLVNVKDIRSVHHGSTSLSTSSTSLVKDFEGSTPNDSIVHHTDAGSAKLVNVKDNRSVHHDSTILEKSSAGESSLTTEQIRKLSSDITFDNYTKDIGQARFHEIASLTGDSILIDLSLGRRTVCNNDGSVVVTAGILLATNDEGDDTFKYVVKIFGDGSNGELNPTTVHTINEEGEGSIFERDAYVEIALSGDGKTLAIANTKPNRGPDHTPAESTIKIFKLVENSWSISATVVYSNDAVGGGGYFFGALQVSLDYVGSNLAVGLPYVDAELNGNTIPNVGNVQIYDLTSDSLSTPTFDLAVNEQYSNADITTRAYIGRKVAISGDGTSFVCSAPGDNKVYWFQVGSSSTLVPFSGGQDDSDMGSSLAITYDGTIFAYGARNHDDVGAADKGIVTVQKYTDSAEVPWQRLGQVLMGERGEGINEGSYYVGDNFGYDIALSEKDAYNPNHASNIIRLLVGSPLNDVTGLGDQHYYQGQGELFQINYKDATRDTLWEQVAYDVDGQTSGEESGRSVAMSANGDTIIIGAPGYQPSSTGGYFEGIVRVYKQTEYSSVPSSIPSDIPTVSLKPSTNPSVSSEPSTQPSLSLEPSQTPSVSAQPSNVPSVSVVPSSTPSAVVDKEFQLISKFEKFGQDKDWCLTAFDDMKLHVRPCGSYDSQLWKFTSTNKLTLADRAEGEFCVRTTFRQLSLDTCGDSNDVSVINFAYKDGSILHTKNEKTWKVGFDPEKRFERVRLYRDGTLNEVLDKWDIRYSFEMSKTQSPSVSTAPSVSVAPSVSAAPSVSPLQFSTKFTHACAINSSEVQCFGNNNYGLLGNPNFTLPRIGTPITMTYSNISASPVKVVTDNESTCVLMDDGSVYCYGRNNYGQLGDGTNTDSRTAVQVKQQDGTPLTGVTDIVVGFRNYCAIYENDDKIYCWGDNSSNQLGWNNDPVTGVKMITISRYAACVVFDIDPNKVHCKGSTSWDGKSYEMDQTITKLISGYRHVCALLADHTAKCIGYNYYGQLGIGSTTSIYYSASPVVKEGTVSPLGGITDINAGYYSTCLVANRVPMCFGRNEYYTLGIANGGANVLYPTELDVAIPDDAFVVSAHVNQYNGYAVMSDNSVYSWGSSNYRGLGDGSLYDVIGNDINDGEGESARKVAFEW</sequence>
<feature type="region of interest" description="Disordered" evidence="2">
    <location>
        <begin position="54"/>
        <end position="90"/>
    </location>
</feature>
<feature type="region of interest" description="Disordered" evidence="2">
    <location>
        <begin position="868"/>
        <end position="925"/>
    </location>
</feature>
<dbReference type="InterPro" id="IPR011044">
    <property type="entry name" value="Quino_amine_DH_bsu"/>
</dbReference>
<evidence type="ECO:0000256" key="3">
    <source>
        <dbReference type="SAM" id="SignalP"/>
    </source>
</evidence>
<accession>A0AAD3D2N8</accession>
<protein>
    <submittedName>
        <fullName evidence="4">Uncharacterized protein</fullName>
    </submittedName>
</protein>
<feature type="compositionally biased region" description="Low complexity" evidence="2">
    <location>
        <begin position="907"/>
        <end position="925"/>
    </location>
</feature>
<feature type="chain" id="PRO_5042171148" evidence="3">
    <location>
        <begin position="24"/>
        <end position="1455"/>
    </location>
</feature>
<feature type="compositionally biased region" description="Low complexity" evidence="2">
    <location>
        <begin position="868"/>
        <end position="880"/>
    </location>
</feature>
<dbReference type="Proteomes" id="UP001054902">
    <property type="component" value="Unassembled WGS sequence"/>
</dbReference>
<feature type="region of interest" description="Disordered" evidence="2">
    <location>
        <begin position="200"/>
        <end position="236"/>
    </location>
</feature>
<keyword evidence="5" id="KW-1185">Reference proteome</keyword>
<organism evidence="4 5">
    <name type="scientific">Chaetoceros tenuissimus</name>
    <dbReference type="NCBI Taxonomy" id="426638"/>
    <lineage>
        <taxon>Eukaryota</taxon>
        <taxon>Sar</taxon>
        <taxon>Stramenopiles</taxon>
        <taxon>Ochrophyta</taxon>
        <taxon>Bacillariophyta</taxon>
        <taxon>Coscinodiscophyceae</taxon>
        <taxon>Chaetocerotophycidae</taxon>
        <taxon>Chaetocerotales</taxon>
        <taxon>Chaetocerotaceae</taxon>
        <taxon>Chaetoceros</taxon>
    </lineage>
</organism>
<dbReference type="EMBL" id="BLLK01000052">
    <property type="protein sequence ID" value="GFH56563.1"/>
    <property type="molecule type" value="Genomic_DNA"/>
</dbReference>
<evidence type="ECO:0000313" key="4">
    <source>
        <dbReference type="EMBL" id="GFH56563.1"/>
    </source>
</evidence>
<dbReference type="PANTHER" id="PTHR45982:SF1">
    <property type="entry name" value="REGULATOR OF CHROMOSOME CONDENSATION"/>
    <property type="match status" value="1"/>
</dbReference>
<feature type="signal peptide" evidence="3">
    <location>
        <begin position="1"/>
        <end position="23"/>
    </location>
</feature>
<dbReference type="GO" id="GO:0005737">
    <property type="term" value="C:cytoplasm"/>
    <property type="evidence" value="ECO:0007669"/>
    <property type="project" value="TreeGrafter"/>
</dbReference>
<dbReference type="InterPro" id="IPR000408">
    <property type="entry name" value="Reg_chr_condens"/>
</dbReference>
<dbReference type="SUPFAM" id="SSF50370">
    <property type="entry name" value="Ricin B-like lectins"/>
    <property type="match status" value="1"/>
</dbReference>
<dbReference type="GO" id="GO:0005085">
    <property type="term" value="F:guanyl-nucleotide exchange factor activity"/>
    <property type="evidence" value="ECO:0007669"/>
    <property type="project" value="TreeGrafter"/>
</dbReference>
<dbReference type="SUPFAM" id="SSF50985">
    <property type="entry name" value="RCC1/BLIP-II"/>
    <property type="match status" value="1"/>
</dbReference>
<evidence type="ECO:0000313" key="5">
    <source>
        <dbReference type="Proteomes" id="UP001054902"/>
    </source>
</evidence>
<dbReference type="InterPro" id="IPR035992">
    <property type="entry name" value="Ricin_B-like_lectins"/>
</dbReference>
<proteinExistence type="predicted"/>
<name>A0AAD3D2N8_9STRA</name>
<dbReference type="Gene3D" id="2.130.10.30">
    <property type="entry name" value="Regulator of chromosome condensation 1/beta-lactamase-inhibitor protein II"/>
    <property type="match status" value="2"/>
</dbReference>
<evidence type="ECO:0000256" key="1">
    <source>
        <dbReference type="PROSITE-ProRule" id="PRU00235"/>
    </source>
</evidence>